<accession>A0A2I1CL54</accession>
<comment type="caution">
    <text evidence="1">The sequence shown here is derived from an EMBL/GenBank/DDBJ whole genome shotgun (WGS) entry which is preliminary data.</text>
</comment>
<name>A0A2I1CL54_ASPN1</name>
<dbReference type="OrthoDB" id="1470350at2759"/>
<dbReference type="VEuPathDB" id="FungiDB:P174DRAFT_436763"/>
<reference evidence="2" key="1">
    <citation type="journal article" date="2018" name="Proc. Natl. Acad. Sci. U.S.A.">
        <title>Linking secondary metabolites to gene clusters through genome sequencing of six diverse Aspergillus species.</title>
        <authorList>
            <person name="Kaerboelling I."/>
            <person name="Vesth T.C."/>
            <person name="Frisvad J.C."/>
            <person name="Nybo J.L."/>
            <person name="Theobald S."/>
            <person name="Kuo A."/>
            <person name="Bowyer P."/>
            <person name="Matsuda Y."/>
            <person name="Mondo S."/>
            <person name="Lyhne E.K."/>
            <person name="Kogle M.E."/>
            <person name="Clum A."/>
            <person name="Lipzen A."/>
            <person name="Salamov A."/>
            <person name="Ngan C.Y."/>
            <person name="Daum C."/>
            <person name="Chiniquy J."/>
            <person name="Barry K."/>
            <person name="LaButti K."/>
            <person name="Haridas S."/>
            <person name="Simmons B.A."/>
            <person name="Magnuson J.K."/>
            <person name="Mortensen U.H."/>
            <person name="Larsen T.O."/>
            <person name="Grigoriev I.V."/>
            <person name="Baker S.E."/>
            <person name="Andersen M.R."/>
        </authorList>
    </citation>
    <scope>NUCLEOTIDE SEQUENCE [LARGE SCALE GENOMIC DNA]</scope>
    <source>
        <strain evidence="2">IBT 16806</strain>
    </source>
</reference>
<dbReference type="Proteomes" id="UP000234474">
    <property type="component" value="Unassembled WGS sequence"/>
</dbReference>
<organism evidence="1 2">
    <name type="scientific">Aspergillus novofumigatus (strain IBT 16806)</name>
    <dbReference type="NCBI Taxonomy" id="1392255"/>
    <lineage>
        <taxon>Eukaryota</taxon>
        <taxon>Fungi</taxon>
        <taxon>Dikarya</taxon>
        <taxon>Ascomycota</taxon>
        <taxon>Pezizomycotina</taxon>
        <taxon>Eurotiomycetes</taxon>
        <taxon>Eurotiomycetidae</taxon>
        <taxon>Eurotiales</taxon>
        <taxon>Aspergillaceae</taxon>
        <taxon>Aspergillus</taxon>
        <taxon>Aspergillus subgen. Fumigati</taxon>
    </lineage>
</organism>
<keyword evidence="2" id="KW-1185">Reference proteome</keyword>
<evidence type="ECO:0000313" key="2">
    <source>
        <dbReference type="Proteomes" id="UP000234474"/>
    </source>
</evidence>
<protein>
    <submittedName>
        <fullName evidence="1">Uncharacterized protein</fullName>
    </submittedName>
</protein>
<gene>
    <name evidence="1" type="ORF">P174DRAFT_436763</name>
</gene>
<dbReference type="EMBL" id="MSZS01000001">
    <property type="protein sequence ID" value="PKX98357.1"/>
    <property type="molecule type" value="Genomic_DNA"/>
</dbReference>
<evidence type="ECO:0000313" key="1">
    <source>
        <dbReference type="EMBL" id="PKX98357.1"/>
    </source>
</evidence>
<dbReference type="GeneID" id="36533442"/>
<dbReference type="STRING" id="1392255.A0A2I1CL54"/>
<proteinExistence type="predicted"/>
<dbReference type="RefSeq" id="XP_024686952.1">
    <property type="nucleotide sequence ID" value="XM_024826117.1"/>
</dbReference>
<sequence length="54" mass="6091">MMVKIPWPAIYLAIVASVYVRPQYTIFNSPMATFVVLSLAVTLLQDRLCPRPVP</sequence>
<dbReference type="AlphaFoldDB" id="A0A2I1CL54"/>